<name>A0A1Y2EB31_9PEZI</name>
<evidence type="ECO:0000313" key="1">
    <source>
        <dbReference type="EMBL" id="ORY68779.1"/>
    </source>
</evidence>
<gene>
    <name evidence="1" type="ORF">BCR38DRAFT_138646</name>
</gene>
<accession>A0A1Y2EB31</accession>
<evidence type="ECO:0000313" key="2">
    <source>
        <dbReference type="Proteomes" id="UP000193689"/>
    </source>
</evidence>
<dbReference type="GeneID" id="63769826"/>
<dbReference type="EMBL" id="MCFJ01000003">
    <property type="protein sequence ID" value="ORY68779.1"/>
    <property type="molecule type" value="Genomic_DNA"/>
</dbReference>
<proteinExistence type="predicted"/>
<reference evidence="1 2" key="1">
    <citation type="submission" date="2016-07" db="EMBL/GenBank/DDBJ databases">
        <title>Pervasive Adenine N6-methylation of Active Genes in Fungi.</title>
        <authorList>
            <consortium name="DOE Joint Genome Institute"/>
            <person name="Mondo S.J."/>
            <person name="Dannebaum R.O."/>
            <person name="Kuo R.C."/>
            <person name="Labutti K."/>
            <person name="Haridas S."/>
            <person name="Kuo A."/>
            <person name="Salamov A."/>
            <person name="Ahrendt S.R."/>
            <person name="Lipzen A."/>
            <person name="Sullivan W."/>
            <person name="Andreopoulos W.B."/>
            <person name="Clum A."/>
            <person name="Lindquist E."/>
            <person name="Daum C."/>
            <person name="Ramamoorthy G.K."/>
            <person name="Gryganskyi A."/>
            <person name="Culley D."/>
            <person name="Magnuson J.K."/>
            <person name="James T.Y."/>
            <person name="O'Malley M.A."/>
            <person name="Stajich J.E."/>
            <person name="Spatafora J.W."/>
            <person name="Visel A."/>
            <person name="Grigoriev I.V."/>
        </authorList>
    </citation>
    <scope>NUCLEOTIDE SEQUENCE [LARGE SCALE GENOMIC DNA]</scope>
    <source>
        <strain evidence="1 2">CBS 129021</strain>
    </source>
</reference>
<comment type="caution">
    <text evidence="1">The sequence shown here is derived from an EMBL/GenBank/DDBJ whole genome shotgun (WGS) entry which is preliminary data.</text>
</comment>
<dbReference type="InParanoid" id="A0A1Y2EB31"/>
<dbReference type="RefSeq" id="XP_040719066.1">
    <property type="nucleotide sequence ID" value="XM_040853614.1"/>
</dbReference>
<keyword evidence="2" id="KW-1185">Reference proteome</keyword>
<protein>
    <submittedName>
        <fullName evidence="1">Uncharacterized protein</fullName>
    </submittedName>
</protein>
<organism evidence="1 2">
    <name type="scientific">Pseudomassariella vexata</name>
    <dbReference type="NCBI Taxonomy" id="1141098"/>
    <lineage>
        <taxon>Eukaryota</taxon>
        <taxon>Fungi</taxon>
        <taxon>Dikarya</taxon>
        <taxon>Ascomycota</taxon>
        <taxon>Pezizomycotina</taxon>
        <taxon>Sordariomycetes</taxon>
        <taxon>Xylariomycetidae</taxon>
        <taxon>Amphisphaeriales</taxon>
        <taxon>Pseudomassariaceae</taxon>
        <taxon>Pseudomassariella</taxon>
    </lineage>
</organism>
<sequence>MMFGLDRLFCPTMPSACGIVVQLTLFWDLIHGSRARCYADGVLVADGTHTCSRGESIKLISDVKEESQGLPGSMIPTYWSRYLLQAQGPYKTLNQFSSITPQGHVRLLSDFTNSSFRHRMVGASKEPCVCGKFNKRKTAWRLSTFK</sequence>
<dbReference type="Proteomes" id="UP000193689">
    <property type="component" value="Unassembled WGS sequence"/>
</dbReference>
<dbReference type="AlphaFoldDB" id="A0A1Y2EB31"/>